<evidence type="ECO:0000313" key="4">
    <source>
        <dbReference type="EMBL" id="GGN58191.1"/>
    </source>
</evidence>
<protein>
    <submittedName>
        <fullName evidence="4">Spore germination protein GerM</fullName>
    </submittedName>
</protein>
<dbReference type="RefSeq" id="WP_156858025.1">
    <property type="nucleotide sequence ID" value="NZ_BMOS01000012.1"/>
</dbReference>
<accession>A0A918D244</accession>
<keyword evidence="5" id="KW-1185">Reference proteome</keyword>
<reference evidence="4" key="1">
    <citation type="journal article" date="2014" name="Int. J. Syst. Evol. Microbiol.">
        <title>Complete genome sequence of Corynebacterium casei LMG S-19264T (=DSM 44701T), isolated from a smear-ripened cheese.</title>
        <authorList>
            <consortium name="US DOE Joint Genome Institute (JGI-PGF)"/>
            <person name="Walter F."/>
            <person name="Albersmeier A."/>
            <person name="Kalinowski J."/>
            <person name="Ruckert C."/>
        </authorList>
    </citation>
    <scope>NUCLEOTIDE SEQUENCE</scope>
    <source>
        <strain evidence="4">JCM 17251</strain>
    </source>
</reference>
<name>A0A918D244_9BACI</name>
<proteinExistence type="predicted"/>
<comment type="caution">
    <text evidence="4">The sequence shown here is derived from an EMBL/GenBank/DDBJ whole genome shotgun (WGS) entry which is preliminary data.</text>
</comment>
<feature type="region of interest" description="Disordered" evidence="1">
    <location>
        <begin position="29"/>
        <end position="50"/>
    </location>
</feature>
<dbReference type="EMBL" id="BMOS01000012">
    <property type="protein sequence ID" value="GGN58191.1"/>
    <property type="molecule type" value="Genomic_DNA"/>
</dbReference>
<feature type="signal peptide" evidence="2">
    <location>
        <begin position="1"/>
        <end position="22"/>
    </location>
</feature>
<feature type="domain" description="GerMN" evidence="3">
    <location>
        <begin position="250"/>
        <end position="339"/>
    </location>
</feature>
<evidence type="ECO:0000256" key="2">
    <source>
        <dbReference type="SAM" id="SignalP"/>
    </source>
</evidence>
<dbReference type="PROSITE" id="PS51257">
    <property type="entry name" value="PROKAR_LIPOPROTEIN"/>
    <property type="match status" value="1"/>
</dbReference>
<dbReference type="Pfam" id="PF10646">
    <property type="entry name" value="Germane"/>
    <property type="match status" value="2"/>
</dbReference>
<feature type="chain" id="PRO_5037379756" evidence="2">
    <location>
        <begin position="23"/>
        <end position="359"/>
    </location>
</feature>
<evidence type="ECO:0000313" key="5">
    <source>
        <dbReference type="Proteomes" id="UP000624041"/>
    </source>
</evidence>
<organism evidence="4 5">
    <name type="scientific">Oceanobacillus indicireducens</name>
    <dbReference type="NCBI Taxonomy" id="1004261"/>
    <lineage>
        <taxon>Bacteria</taxon>
        <taxon>Bacillati</taxon>
        <taxon>Bacillota</taxon>
        <taxon>Bacilli</taxon>
        <taxon>Bacillales</taxon>
        <taxon>Bacillaceae</taxon>
        <taxon>Oceanobacillus</taxon>
    </lineage>
</organism>
<gene>
    <name evidence="4" type="primary">gerM</name>
    <name evidence="4" type="ORF">GCM10007971_19950</name>
</gene>
<dbReference type="SMART" id="SM00909">
    <property type="entry name" value="Germane"/>
    <property type="match status" value="2"/>
</dbReference>
<feature type="domain" description="GerMN" evidence="3">
    <location>
        <begin position="97"/>
        <end position="188"/>
    </location>
</feature>
<evidence type="ECO:0000256" key="1">
    <source>
        <dbReference type="SAM" id="MobiDB-lite"/>
    </source>
</evidence>
<dbReference type="AlphaFoldDB" id="A0A918D244"/>
<keyword evidence="2" id="KW-0732">Signal</keyword>
<reference evidence="4" key="2">
    <citation type="submission" date="2020-09" db="EMBL/GenBank/DDBJ databases">
        <authorList>
            <person name="Sun Q."/>
            <person name="Ohkuma M."/>
        </authorList>
    </citation>
    <scope>NUCLEOTIDE SEQUENCE</scope>
    <source>
        <strain evidence="4">JCM 17251</strain>
    </source>
</reference>
<dbReference type="Proteomes" id="UP000624041">
    <property type="component" value="Unassembled WGS sequence"/>
</dbReference>
<evidence type="ECO:0000259" key="3">
    <source>
        <dbReference type="SMART" id="SM00909"/>
    </source>
</evidence>
<dbReference type="InterPro" id="IPR019606">
    <property type="entry name" value="GerMN"/>
</dbReference>
<sequence length="359" mass="39569">MKASRLLIPGVCASLLLLTACFQGEQSSVEIDPPENAEAVNDTANNDQTEVEDVEADEENTEEAADMIARQLYLIDENGMVASQIIELPLLDSNEVATQVLEYLVDDGPVMDLLPNGFRAVLPAGTEVLGLNLLEDGTMVVDFSKEFEEYAAEDEVKILEAITHTLTQFDSVERVQLWVNGHPLDEMPVNGTPIGKGYSQAHGINVMQNDTIDFINSEAVTMYYPASDQENRYYIPVTQYVGAENEEEMFEAIVTSLMEGPGFMANVTHVFNDEAMLVSEPVLSEGVLELTFNEAILKDVEEAVIADEVMETIVRTLTVQDEIDAVDIKVENKDVIANENGEPYSDPVTADFFVPSEKL</sequence>